<sequence>MSNKKNNSLVSRLVSNDTKEFWADISEMSLDNVLETVAKDQELLREIPIIKWVCTSISVKNSIQSAAFMKKFSSFIGQVNLESFTENDVALLCDAVDVSSVTDEIIENTMVYIDRYHNEMKAKLLGRLFVETFKFNRFTVREYNSLLFSIEQIHPFEGLETLKEFYDYKTRMDAASSEEERRSVWAEGAKIDFQSLAMSGLLRLPSGGAYTGDLGGAFINDKGVKFYEFIVRDTVH</sequence>
<dbReference type="eggNOG" id="ENOG5033UYS">
    <property type="taxonomic scope" value="Bacteria"/>
</dbReference>
<evidence type="ECO:0000313" key="2">
    <source>
        <dbReference type="Proteomes" id="UP000094741"/>
    </source>
</evidence>
<dbReference type="AlphaFoldDB" id="A0A1E5BGM4"/>
<dbReference type="RefSeq" id="WP_017040823.1">
    <property type="nucleotide sequence ID" value="NZ_AJYQ02000072.1"/>
</dbReference>
<dbReference type="Proteomes" id="UP000094741">
    <property type="component" value="Unassembled WGS sequence"/>
</dbReference>
<reference evidence="1 2" key="1">
    <citation type="journal article" date="2012" name="Science">
        <title>Ecological populations of bacteria act as socially cohesive units of antibiotic production and resistance.</title>
        <authorList>
            <person name="Cordero O.X."/>
            <person name="Wildschutte H."/>
            <person name="Kirkup B."/>
            <person name="Proehl S."/>
            <person name="Ngo L."/>
            <person name="Hussain F."/>
            <person name="Le Roux F."/>
            <person name="Mincer T."/>
            <person name="Polz M.F."/>
        </authorList>
    </citation>
    <scope>NUCLEOTIDE SEQUENCE [LARGE SCALE GENOMIC DNA]</scope>
    <source>
        <strain evidence="1 2">ZF-129</strain>
    </source>
</reference>
<proteinExistence type="predicted"/>
<protein>
    <submittedName>
        <fullName evidence="1">Uncharacterized protein</fullName>
    </submittedName>
</protein>
<name>A0A1E5BGM4_9VIBR</name>
<accession>A0A1E5BGM4</accession>
<organism evidence="1 2">
    <name type="scientific">Vibrio genomosp. F10 str. ZF-129</name>
    <dbReference type="NCBI Taxonomy" id="1187848"/>
    <lineage>
        <taxon>Bacteria</taxon>
        <taxon>Pseudomonadati</taxon>
        <taxon>Pseudomonadota</taxon>
        <taxon>Gammaproteobacteria</taxon>
        <taxon>Vibrionales</taxon>
        <taxon>Vibrionaceae</taxon>
        <taxon>Vibrio</taxon>
    </lineage>
</organism>
<comment type="caution">
    <text evidence="1">The sequence shown here is derived from an EMBL/GenBank/DDBJ whole genome shotgun (WGS) entry which is preliminary data.</text>
</comment>
<gene>
    <name evidence="1" type="ORF">A1QO_19915</name>
</gene>
<evidence type="ECO:0000313" key="1">
    <source>
        <dbReference type="EMBL" id="OEE35581.1"/>
    </source>
</evidence>
<dbReference type="EMBL" id="AJYQ02000072">
    <property type="protein sequence ID" value="OEE35581.1"/>
    <property type="molecule type" value="Genomic_DNA"/>
</dbReference>
<dbReference type="OrthoDB" id="375227at2"/>